<sequence>MAKLGEVGGWKVGAKGLTDEPICAPMPLACTFFSGVSLGSSTWPLRGIEVELALRLGRDLEPGMIGSSVPDIWAAFDAVLPAIEIVETRLAGWEEASPLTKLADFQSHGGVILGSPRPMPAAPIDLSAVEARLAVDGKEVVATVGGNPARDLERILLWLVRHCEGRKPGLRKGQVIITGSCTGMSFVGPTPMSTGVSPDWEMSS</sequence>
<keyword evidence="3" id="KW-0378">Hydrolase</keyword>
<dbReference type="EMBL" id="JBHUIR010000031">
    <property type="protein sequence ID" value="MFD2259972.1"/>
    <property type="molecule type" value="Genomic_DNA"/>
</dbReference>
<evidence type="ECO:0000313" key="4">
    <source>
        <dbReference type="Proteomes" id="UP001597373"/>
    </source>
</evidence>
<evidence type="ECO:0000313" key="3">
    <source>
        <dbReference type="EMBL" id="MFD2259972.1"/>
    </source>
</evidence>
<dbReference type="SUPFAM" id="SSF56529">
    <property type="entry name" value="FAH"/>
    <property type="match status" value="1"/>
</dbReference>
<dbReference type="Gene3D" id="3.90.850.10">
    <property type="entry name" value="Fumarylacetoacetase-like, C-terminal domain"/>
    <property type="match status" value="1"/>
</dbReference>
<reference evidence="4" key="1">
    <citation type="journal article" date="2019" name="Int. J. Syst. Evol. Microbiol.">
        <title>The Global Catalogue of Microorganisms (GCM) 10K type strain sequencing project: providing services to taxonomists for standard genome sequencing and annotation.</title>
        <authorList>
            <consortium name="The Broad Institute Genomics Platform"/>
            <consortium name="The Broad Institute Genome Sequencing Center for Infectious Disease"/>
            <person name="Wu L."/>
            <person name="Ma J."/>
        </authorList>
    </citation>
    <scope>NUCLEOTIDE SEQUENCE [LARGE SCALE GENOMIC DNA]</scope>
    <source>
        <strain evidence="4">KCTC 23707</strain>
    </source>
</reference>
<dbReference type="InterPro" id="IPR036663">
    <property type="entry name" value="Fumarylacetoacetase_C_sf"/>
</dbReference>
<accession>A0ABW5DFV3</accession>
<organism evidence="3 4">
    <name type="scientific">Chelativorans composti</name>
    <dbReference type="NCBI Taxonomy" id="768533"/>
    <lineage>
        <taxon>Bacteria</taxon>
        <taxon>Pseudomonadati</taxon>
        <taxon>Pseudomonadota</taxon>
        <taxon>Alphaproteobacteria</taxon>
        <taxon>Hyphomicrobiales</taxon>
        <taxon>Phyllobacteriaceae</taxon>
        <taxon>Chelativorans</taxon>
    </lineage>
</organism>
<dbReference type="InterPro" id="IPR011234">
    <property type="entry name" value="Fumarylacetoacetase-like_C"/>
</dbReference>
<dbReference type="GO" id="GO:0016787">
    <property type="term" value="F:hydrolase activity"/>
    <property type="evidence" value="ECO:0007669"/>
    <property type="project" value="UniProtKB-KW"/>
</dbReference>
<evidence type="ECO:0000256" key="1">
    <source>
        <dbReference type="ARBA" id="ARBA00023239"/>
    </source>
</evidence>
<name>A0ABW5DFV3_9HYPH</name>
<dbReference type="Pfam" id="PF01557">
    <property type="entry name" value="FAA_hydrolase"/>
    <property type="match status" value="1"/>
</dbReference>
<comment type="caution">
    <text evidence="3">The sequence shown here is derived from an EMBL/GenBank/DDBJ whole genome shotgun (WGS) entry which is preliminary data.</text>
</comment>
<protein>
    <submittedName>
        <fullName evidence="3">Fumarylacetoacetate hydrolase family protein</fullName>
    </submittedName>
</protein>
<proteinExistence type="predicted"/>
<keyword evidence="1" id="KW-0456">Lyase</keyword>
<evidence type="ECO:0000259" key="2">
    <source>
        <dbReference type="Pfam" id="PF01557"/>
    </source>
</evidence>
<keyword evidence="4" id="KW-1185">Reference proteome</keyword>
<dbReference type="InterPro" id="IPR050772">
    <property type="entry name" value="Hydratase-Decarb/MhpD_sf"/>
</dbReference>
<dbReference type="PANTHER" id="PTHR30143">
    <property type="entry name" value="ACID HYDRATASE"/>
    <property type="match status" value="1"/>
</dbReference>
<dbReference type="RefSeq" id="WP_345099511.1">
    <property type="nucleotide sequence ID" value="NZ_BAABGS010000064.1"/>
</dbReference>
<gene>
    <name evidence="3" type="ORF">ACFSMZ_09365</name>
</gene>
<dbReference type="Proteomes" id="UP001597373">
    <property type="component" value="Unassembled WGS sequence"/>
</dbReference>
<feature type="domain" description="Fumarylacetoacetase-like C-terminal" evidence="2">
    <location>
        <begin position="48"/>
        <end position="185"/>
    </location>
</feature>
<dbReference type="PANTHER" id="PTHR30143:SF0">
    <property type="entry name" value="2-KETO-4-PENTENOATE HYDRATASE"/>
    <property type="match status" value="1"/>
</dbReference>